<gene>
    <name evidence="11" type="primary">COQ6</name>
    <name evidence="13" type="ORF">Agub_g11958</name>
</gene>
<keyword evidence="7 11" id="KW-0560">Oxidoreductase</keyword>
<dbReference type="PANTHER" id="PTHR43876:SF7">
    <property type="entry name" value="UBIQUINONE BIOSYNTHESIS MONOOXYGENASE COQ6, MITOCHONDRIAL"/>
    <property type="match status" value="1"/>
</dbReference>
<dbReference type="PRINTS" id="PR00420">
    <property type="entry name" value="RNGMNOXGNASE"/>
</dbReference>
<dbReference type="PROSITE" id="PS01304">
    <property type="entry name" value="UBIH"/>
    <property type="match status" value="1"/>
</dbReference>
<evidence type="ECO:0000256" key="10">
    <source>
        <dbReference type="ARBA" id="ARBA00023136"/>
    </source>
</evidence>
<keyword evidence="6 11" id="KW-0274">FAD</keyword>
<name>A0AAD3DZT0_9CHLO</name>
<proteinExistence type="inferred from homology"/>
<dbReference type="InterPro" id="IPR010971">
    <property type="entry name" value="UbiH/COQ6"/>
</dbReference>
<organism evidence="13 14">
    <name type="scientific">Astrephomene gubernaculifera</name>
    <dbReference type="NCBI Taxonomy" id="47775"/>
    <lineage>
        <taxon>Eukaryota</taxon>
        <taxon>Viridiplantae</taxon>
        <taxon>Chlorophyta</taxon>
        <taxon>core chlorophytes</taxon>
        <taxon>Chlorophyceae</taxon>
        <taxon>CS clade</taxon>
        <taxon>Chlamydomonadales</taxon>
        <taxon>Astrephomenaceae</taxon>
        <taxon>Astrephomene</taxon>
    </lineage>
</organism>
<dbReference type="Pfam" id="PF01494">
    <property type="entry name" value="FAD_binding_3"/>
    <property type="match status" value="3"/>
</dbReference>
<comment type="similarity">
    <text evidence="2 11">Belongs to the UbiH/COQ6 family.</text>
</comment>
<dbReference type="SUPFAM" id="SSF51905">
    <property type="entry name" value="FAD/NAD(P)-binding domain"/>
    <property type="match status" value="1"/>
</dbReference>
<evidence type="ECO:0000313" key="13">
    <source>
        <dbReference type="EMBL" id="GFR49857.1"/>
    </source>
</evidence>
<sequence>MQRLTCTILPKLGSISRNTGKATSLELGARAFCSSNISGSGTAAPSPDDSYDVAIVGGGMVGAAVAALLGASRLTQQLRVAVLDVKPQSSSYTPRPVPDLRVSTITPGSIRVLQQAGAWEAVEAGSAPFTNMQVWDSASSGHIRWDAREAGATQMGVVAENVLLQSALLAAAERSGGRIEFMWPAEVRALRLPAAGGAAGGAGTGAGGAGTGAGAGGRPHGLAELELADGRVLTCRLVVAADGAASKVRQMAGLRTWGWSYGQRGVVATVTTAEPSSTAWQRFLPTGPLALLPLRDGFSSIVWSSPPQLAQELEQLGPREFAAAINKALRDPPSSALPGSSFSSSASSLLGPLGSLAASLGAAAGGSGPGSSAFQQPPLVVEWAGGRPRSFPLQLKQAGRFVLPRLALVGDAAHAVHPLAGQGVNLGFGDARVLAEALRSAVEAGSDPGDYRMLCDSYEAPRRRSVLAMTAAMDGVKRAFEVQAAPFAALRGLGLGLINSVGPVRNGIMQYAMMGQS</sequence>
<dbReference type="Gene3D" id="3.50.50.60">
    <property type="entry name" value="FAD/NAD(P)-binding domain"/>
    <property type="match status" value="2"/>
</dbReference>
<dbReference type="GO" id="GO:0106364">
    <property type="term" value="F:4-hydroxy-3-all-trans-polyprenylbenzoate oxygenase activity"/>
    <property type="evidence" value="ECO:0007669"/>
    <property type="project" value="UniProtKB-EC"/>
</dbReference>
<dbReference type="EC" id="1.14.15.46" evidence="11"/>
<dbReference type="GO" id="GO:0120538">
    <property type="term" value="F:2-methoxy-6-polyprenolphenol 4-hydroxylase activity"/>
    <property type="evidence" value="ECO:0007669"/>
    <property type="project" value="UniProtKB-EC"/>
</dbReference>
<keyword evidence="4 11" id="KW-0831">Ubiquinone biosynthesis</keyword>
<evidence type="ECO:0000256" key="3">
    <source>
        <dbReference type="ARBA" id="ARBA00022630"/>
    </source>
</evidence>
<dbReference type="InterPro" id="IPR018168">
    <property type="entry name" value="Ubi_Hdrlase_CS"/>
</dbReference>
<dbReference type="GO" id="GO:0016712">
    <property type="term" value="F:oxidoreductase activity, acting on paired donors, with incorporation or reduction of molecular oxygen, reduced flavin or flavoprotein as one donor, and incorporation of one atom of oxygen"/>
    <property type="evidence" value="ECO:0007669"/>
    <property type="project" value="UniProtKB-UniRule"/>
</dbReference>
<evidence type="ECO:0000256" key="1">
    <source>
        <dbReference type="ARBA" id="ARBA00001974"/>
    </source>
</evidence>
<comment type="catalytic activity">
    <reaction evidence="11">
        <text>a 2-methoxy-6-(all-trans-polyprenyl)phenol + 2 reduced [2Fe-2S]-[ferredoxin] + O2 + 2 H(+) = a 2-methoxy-6-(all-trans-polyprenyl)benzene-1,4-diol + 2 oxidized [2Fe-2S]-[ferredoxin] + H2O</text>
        <dbReference type="Rhea" id="RHEA:81183"/>
        <dbReference type="Rhea" id="RHEA-COMP:9551"/>
        <dbReference type="Rhea" id="RHEA-COMP:10000"/>
        <dbReference type="Rhea" id="RHEA-COMP:10001"/>
        <dbReference type="Rhea" id="RHEA-COMP:10858"/>
        <dbReference type="ChEBI" id="CHEBI:15377"/>
        <dbReference type="ChEBI" id="CHEBI:15378"/>
        <dbReference type="ChEBI" id="CHEBI:15379"/>
        <dbReference type="ChEBI" id="CHEBI:33737"/>
        <dbReference type="ChEBI" id="CHEBI:33738"/>
        <dbReference type="ChEBI" id="CHEBI:62731"/>
        <dbReference type="ChEBI" id="CHEBI:84166"/>
        <dbReference type="EC" id="1.14.15.46"/>
    </reaction>
</comment>
<reference evidence="13 14" key="1">
    <citation type="journal article" date="2021" name="Sci. Rep.">
        <title>Genome sequencing of the multicellular alga Astrephomene provides insights into convergent evolution of germ-soma differentiation.</title>
        <authorList>
            <person name="Yamashita S."/>
            <person name="Yamamoto K."/>
            <person name="Matsuzaki R."/>
            <person name="Suzuki S."/>
            <person name="Yamaguchi H."/>
            <person name="Hirooka S."/>
            <person name="Minakuchi Y."/>
            <person name="Miyagishima S."/>
            <person name="Kawachi M."/>
            <person name="Toyoda A."/>
            <person name="Nozaki H."/>
        </authorList>
    </citation>
    <scope>NUCLEOTIDE SEQUENCE [LARGE SCALE GENOMIC DNA]</scope>
    <source>
        <strain evidence="13 14">NIES-4017</strain>
    </source>
</reference>
<evidence type="ECO:0000256" key="9">
    <source>
        <dbReference type="ARBA" id="ARBA00023128"/>
    </source>
</evidence>
<dbReference type="NCBIfam" id="TIGR01988">
    <property type="entry name" value="Ubi-OHases"/>
    <property type="match status" value="1"/>
</dbReference>
<evidence type="ECO:0000313" key="14">
    <source>
        <dbReference type="Proteomes" id="UP001054857"/>
    </source>
</evidence>
<evidence type="ECO:0000256" key="5">
    <source>
        <dbReference type="ARBA" id="ARBA00022792"/>
    </source>
</evidence>
<evidence type="ECO:0000256" key="7">
    <source>
        <dbReference type="ARBA" id="ARBA00023002"/>
    </source>
</evidence>
<feature type="domain" description="FAD-binding" evidence="12">
    <location>
        <begin position="232"/>
        <end position="332"/>
    </location>
</feature>
<evidence type="ECO:0000259" key="12">
    <source>
        <dbReference type="Pfam" id="PF01494"/>
    </source>
</evidence>
<dbReference type="GO" id="GO:0031314">
    <property type="term" value="C:extrinsic component of mitochondrial inner membrane"/>
    <property type="evidence" value="ECO:0007669"/>
    <property type="project" value="UniProtKB-UniRule"/>
</dbReference>
<keyword evidence="14" id="KW-1185">Reference proteome</keyword>
<dbReference type="EC" id="1.14.15.45" evidence="11"/>
<keyword evidence="10 11" id="KW-0472">Membrane</keyword>
<evidence type="ECO:0000256" key="8">
    <source>
        <dbReference type="ARBA" id="ARBA00023033"/>
    </source>
</evidence>
<keyword evidence="5 11" id="KW-0999">Mitochondrion inner membrane</keyword>
<dbReference type="InterPro" id="IPR000689">
    <property type="entry name" value="UbQ_mOase_COQ6"/>
</dbReference>
<keyword evidence="3 11" id="KW-0285">Flavoprotein</keyword>
<evidence type="ECO:0000256" key="2">
    <source>
        <dbReference type="ARBA" id="ARBA00005349"/>
    </source>
</evidence>
<dbReference type="GO" id="GO:0071949">
    <property type="term" value="F:FAD binding"/>
    <property type="evidence" value="ECO:0007669"/>
    <property type="project" value="InterPro"/>
</dbReference>
<comment type="caution">
    <text evidence="13">The sequence shown here is derived from an EMBL/GenBank/DDBJ whole genome shotgun (WGS) entry which is preliminary data.</text>
</comment>
<dbReference type="AlphaFoldDB" id="A0AAD3DZT0"/>
<evidence type="ECO:0000256" key="11">
    <source>
        <dbReference type="HAMAP-Rule" id="MF_03193"/>
    </source>
</evidence>
<comment type="catalytic activity">
    <reaction evidence="11">
        <text>a 4-hydroxy-3-(all-trans-polyprenyl)benzoate + 2 reduced [2Fe-2S]-[ferredoxin] + O2 + 2 H(+) = a 3,4-dihydroxy-5-(all-trans-polyprenyl)benzoate + 2 oxidized [2Fe-2S]-[ferredoxin] + H2O</text>
        <dbReference type="Rhea" id="RHEA:81195"/>
        <dbReference type="Rhea" id="RHEA-COMP:9514"/>
        <dbReference type="Rhea" id="RHEA-COMP:10000"/>
        <dbReference type="Rhea" id="RHEA-COMP:10001"/>
        <dbReference type="Rhea" id="RHEA-COMP:10930"/>
        <dbReference type="ChEBI" id="CHEBI:15377"/>
        <dbReference type="ChEBI" id="CHEBI:15378"/>
        <dbReference type="ChEBI" id="CHEBI:15379"/>
        <dbReference type="ChEBI" id="CHEBI:33737"/>
        <dbReference type="ChEBI" id="CHEBI:33738"/>
        <dbReference type="ChEBI" id="CHEBI:64694"/>
        <dbReference type="ChEBI" id="CHEBI:78396"/>
        <dbReference type="EC" id="1.14.15.45"/>
    </reaction>
</comment>
<keyword evidence="8 11" id="KW-0503">Monooxygenase</keyword>
<dbReference type="GO" id="GO:0016123">
    <property type="term" value="P:xanthophyll biosynthetic process"/>
    <property type="evidence" value="ECO:0007669"/>
    <property type="project" value="TreeGrafter"/>
</dbReference>
<dbReference type="EMBL" id="BMAR01000033">
    <property type="protein sequence ID" value="GFR49857.1"/>
    <property type="molecule type" value="Genomic_DNA"/>
</dbReference>
<feature type="domain" description="FAD-binding" evidence="12">
    <location>
        <begin position="51"/>
        <end position="188"/>
    </location>
</feature>
<evidence type="ECO:0000256" key="4">
    <source>
        <dbReference type="ARBA" id="ARBA00022688"/>
    </source>
</evidence>
<dbReference type="Proteomes" id="UP001054857">
    <property type="component" value="Unassembled WGS sequence"/>
</dbReference>
<dbReference type="InterPro" id="IPR002938">
    <property type="entry name" value="FAD-bd"/>
</dbReference>
<comment type="pathway">
    <text evidence="11">Cofactor biosynthesis; ubiquinone biosynthesis.</text>
</comment>
<feature type="domain" description="FAD-binding" evidence="12">
    <location>
        <begin position="393"/>
        <end position="470"/>
    </location>
</feature>
<dbReference type="FunFam" id="3.50.50.60:FF:000021">
    <property type="entry name" value="Ubiquinone biosynthesis monooxygenase COQ6"/>
    <property type="match status" value="1"/>
</dbReference>
<dbReference type="InterPro" id="IPR051205">
    <property type="entry name" value="UbiH/COQ6_monooxygenase"/>
</dbReference>
<comment type="function">
    <text evidence="11">FAD-dependent monooxygenase required for two non-consecutive steps during ubiquinone biosynthesis. Required for the C5-ring hydroxylation during ubiquinone biosynthesis by catalyzing the hydroxylation of 4-hydroxy-3-(all-trans-polyprenyl)benzoic acid to 3,4-dihydroxy-5-(all-trans-polyprenyl)benzoic acid. Also acts downstream of coq4, for the C1-hydroxylation during ubiquinone biosynthesis by catalyzing the hydroxylation of 2-methoxy-6-(all-trans-polyprenyl)phenol to 2-methoxy-6-(all-trans-polyprenyl)benzene-1,4-diol. The electrons required for the hydroxylation reaction are funneled indirectly to coq6 from NADPH via a ferredoxin/ferredoxin reductase system.</text>
</comment>
<dbReference type="GO" id="GO:0016120">
    <property type="term" value="P:carotene biosynthetic process"/>
    <property type="evidence" value="ECO:0007669"/>
    <property type="project" value="TreeGrafter"/>
</dbReference>
<accession>A0AAD3DZT0</accession>
<comment type="cofactor">
    <cofactor evidence="1 11">
        <name>FAD</name>
        <dbReference type="ChEBI" id="CHEBI:57692"/>
    </cofactor>
</comment>
<dbReference type="PANTHER" id="PTHR43876">
    <property type="entry name" value="UBIQUINONE BIOSYNTHESIS MONOOXYGENASE COQ6, MITOCHONDRIAL"/>
    <property type="match status" value="1"/>
</dbReference>
<keyword evidence="9 11" id="KW-0496">Mitochondrion</keyword>
<comment type="subunit">
    <text evidence="11">Component of a multi-subunit COQ enzyme complex.</text>
</comment>
<evidence type="ECO:0000256" key="6">
    <source>
        <dbReference type="ARBA" id="ARBA00022827"/>
    </source>
</evidence>
<dbReference type="InterPro" id="IPR036188">
    <property type="entry name" value="FAD/NAD-bd_sf"/>
</dbReference>
<dbReference type="HAMAP" id="MF_03193">
    <property type="entry name" value="COQ6_monooxygenase"/>
    <property type="match status" value="1"/>
</dbReference>
<protein>
    <recommendedName>
        <fullName evidence="11">Ubiquinone biosynthesis monooxygenase COQ6, mitochondrial</fullName>
        <ecNumber evidence="11">1.14.15.45</ecNumber>
    </recommendedName>
    <alternativeName>
        <fullName evidence="11">2-methoxy-6-polyprenolphenol 4-hydroxylase</fullName>
        <ecNumber evidence="11">1.14.15.46</ecNumber>
    </alternativeName>
</protein>
<comment type="subcellular location">
    <subcellularLocation>
        <location evidence="11">Mitochondrion inner membrane</location>
        <topology evidence="11">Peripheral membrane protein</topology>
        <orientation evidence="11">Matrix side</orientation>
    </subcellularLocation>
</comment>